<evidence type="ECO:0000259" key="7">
    <source>
        <dbReference type="PROSITE" id="PS51737"/>
    </source>
</evidence>
<dbReference type="GO" id="GO:0003677">
    <property type="term" value="F:DNA binding"/>
    <property type="evidence" value="ECO:0007669"/>
    <property type="project" value="UniProtKB-KW"/>
</dbReference>
<feature type="domain" description="Resolvase/invertase-type recombinase catalytic" evidence="6">
    <location>
        <begin position="2"/>
        <end position="150"/>
    </location>
</feature>
<dbReference type="InterPro" id="IPR006118">
    <property type="entry name" value="Recombinase_CS"/>
</dbReference>
<dbReference type="InterPro" id="IPR006119">
    <property type="entry name" value="Resolv_N"/>
</dbReference>
<dbReference type="PROSITE" id="PS51736">
    <property type="entry name" value="RECOMBINASES_3"/>
    <property type="match status" value="1"/>
</dbReference>
<dbReference type="PROSITE" id="PS51737">
    <property type="entry name" value="RECOMBINASE_DNA_BIND"/>
    <property type="match status" value="1"/>
</dbReference>
<evidence type="ECO:0000259" key="6">
    <source>
        <dbReference type="PROSITE" id="PS51736"/>
    </source>
</evidence>
<dbReference type="PANTHER" id="PTHR30461:SF23">
    <property type="entry name" value="DNA RECOMBINASE-RELATED"/>
    <property type="match status" value="1"/>
</dbReference>
<dbReference type="InterPro" id="IPR050639">
    <property type="entry name" value="SSR_resolvase"/>
</dbReference>
<accession>A0A1H8TIJ0</accession>
<keyword evidence="11" id="KW-1185">Reference proteome</keyword>
<evidence type="ECO:0000256" key="1">
    <source>
        <dbReference type="ARBA" id="ARBA00022908"/>
    </source>
</evidence>
<dbReference type="Pfam" id="PF00239">
    <property type="entry name" value="Resolvase"/>
    <property type="match status" value="1"/>
</dbReference>
<keyword evidence="2" id="KW-0238">DNA-binding</keyword>
<dbReference type="Proteomes" id="UP000683429">
    <property type="component" value="Chromosome"/>
</dbReference>
<dbReference type="GO" id="GO:0000150">
    <property type="term" value="F:DNA strand exchange activity"/>
    <property type="evidence" value="ECO:0007669"/>
    <property type="project" value="InterPro"/>
</dbReference>
<dbReference type="Gene3D" id="3.40.50.1390">
    <property type="entry name" value="Resolvase, N-terminal catalytic domain"/>
    <property type="match status" value="1"/>
</dbReference>
<name>A0A1H8TIJ0_9BACL</name>
<proteinExistence type="predicted"/>
<keyword evidence="1" id="KW-0229">DNA integration</keyword>
<dbReference type="PANTHER" id="PTHR30461">
    <property type="entry name" value="DNA-INVERTASE FROM LAMBDOID PROPHAGE"/>
    <property type="match status" value="1"/>
</dbReference>
<dbReference type="EMBL" id="CP076607">
    <property type="protein sequence ID" value="QWU16210.1"/>
    <property type="molecule type" value="Genomic_DNA"/>
</dbReference>
<feature type="active site" description="O-(5'-phospho-DNA)-serine intermediate" evidence="4 5">
    <location>
        <position position="10"/>
    </location>
</feature>
<dbReference type="RefSeq" id="WP_036601504.1">
    <property type="nucleotide sequence ID" value="NZ_CP076607.1"/>
</dbReference>
<gene>
    <name evidence="8" type="ORF">KP014_02760</name>
    <name evidence="9" type="ORF">SAMN04487895_11451</name>
</gene>
<dbReference type="OrthoDB" id="9811097at2"/>
<reference evidence="8 11" key="2">
    <citation type="submission" date="2021-06" db="EMBL/GenBank/DDBJ databases">
        <title>Whole genome sequence of Paenibacillus sophorae DSM23020 for comparative genomics.</title>
        <authorList>
            <person name="Kim M.-J."/>
            <person name="Lee G."/>
            <person name="Shin J.-H."/>
        </authorList>
    </citation>
    <scope>NUCLEOTIDE SEQUENCE [LARGE SCALE GENOMIC DNA]</scope>
    <source>
        <strain evidence="8 11">DSM 23020</strain>
    </source>
</reference>
<evidence type="ECO:0000256" key="4">
    <source>
        <dbReference type="PIRSR" id="PIRSR606118-50"/>
    </source>
</evidence>
<dbReference type="PROSITE" id="PS00397">
    <property type="entry name" value="RECOMBINASES_1"/>
    <property type="match status" value="1"/>
</dbReference>
<dbReference type="SMART" id="SM00857">
    <property type="entry name" value="Resolvase"/>
    <property type="match status" value="1"/>
</dbReference>
<dbReference type="CDD" id="cd00338">
    <property type="entry name" value="Ser_Recombinase"/>
    <property type="match status" value="1"/>
</dbReference>
<dbReference type="InterPro" id="IPR038109">
    <property type="entry name" value="DNA_bind_recomb_sf"/>
</dbReference>
<evidence type="ECO:0000256" key="2">
    <source>
        <dbReference type="ARBA" id="ARBA00023125"/>
    </source>
</evidence>
<dbReference type="EMBL" id="FODH01000014">
    <property type="protein sequence ID" value="SEO90374.1"/>
    <property type="molecule type" value="Genomic_DNA"/>
</dbReference>
<evidence type="ECO:0000313" key="8">
    <source>
        <dbReference type="EMBL" id="QWU16210.1"/>
    </source>
</evidence>
<dbReference type="Proteomes" id="UP000198809">
    <property type="component" value="Unassembled WGS sequence"/>
</dbReference>
<evidence type="ECO:0000313" key="10">
    <source>
        <dbReference type="Proteomes" id="UP000198809"/>
    </source>
</evidence>
<dbReference type="InterPro" id="IPR025827">
    <property type="entry name" value="Zn_ribbon_recom_dom"/>
</dbReference>
<reference evidence="9 10" key="1">
    <citation type="submission" date="2016-10" db="EMBL/GenBank/DDBJ databases">
        <authorList>
            <person name="de Groot N.N."/>
        </authorList>
    </citation>
    <scope>NUCLEOTIDE SEQUENCE [LARGE SCALE GENOMIC DNA]</scope>
    <source>
        <strain evidence="9 10">CGMCC 1.10238</strain>
    </source>
</reference>
<dbReference type="Gene3D" id="3.90.1750.20">
    <property type="entry name" value="Putative Large Serine Recombinase, Chain B, Domain 2"/>
    <property type="match status" value="1"/>
</dbReference>
<dbReference type="InterPro" id="IPR011109">
    <property type="entry name" value="DNA_bind_recombinase_dom"/>
</dbReference>
<evidence type="ECO:0000313" key="9">
    <source>
        <dbReference type="EMBL" id="SEO90374.1"/>
    </source>
</evidence>
<dbReference type="SUPFAM" id="SSF53041">
    <property type="entry name" value="Resolvase-like"/>
    <property type="match status" value="1"/>
</dbReference>
<dbReference type="GO" id="GO:0015074">
    <property type="term" value="P:DNA integration"/>
    <property type="evidence" value="ECO:0007669"/>
    <property type="project" value="UniProtKB-KW"/>
</dbReference>
<evidence type="ECO:0000256" key="3">
    <source>
        <dbReference type="ARBA" id="ARBA00023172"/>
    </source>
</evidence>
<evidence type="ECO:0000313" key="11">
    <source>
        <dbReference type="Proteomes" id="UP000683429"/>
    </source>
</evidence>
<organism evidence="9 10">
    <name type="scientific">Paenibacillus sophorae</name>
    <dbReference type="NCBI Taxonomy" id="1333845"/>
    <lineage>
        <taxon>Bacteria</taxon>
        <taxon>Bacillati</taxon>
        <taxon>Bacillota</taxon>
        <taxon>Bacilli</taxon>
        <taxon>Bacillales</taxon>
        <taxon>Paenibacillaceae</taxon>
        <taxon>Paenibacillus</taxon>
    </lineage>
</organism>
<feature type="domain" description="Recombinase" evidence="7">
    <location>
        <begin position="157"/>
        <end position="279"/>
    </location>
</feature>
<dbReference type="AlphaFoldDB" id="A0A1H8TIJ0"/>
<dbReference type="Pfam" id="PF07508">
    <property type="entry name" value="Recombinase"/>
    <property type="match status" value="1"/>
</dbReference>
<dbReference type="InterPro" id="IPR036162">
    <property type="entry name" value="Resolvase-like_N_sf"/>
</dbReference>
<keyword evidence="3" id="KW-0233">DNA recombination</keyword>
<dbReference type="Pfam" id="PF13408">
    <property type="entry name" value="Zn_ribbon_recom"/>
    <property type="match status" value="1"/>
</dbReference>
<sequence length="517" mass="59139">MRVALYIRVSTEEQAKEGYSIDAQINVLKSHFENKGYEIVNVYKDDGYSGKNIEDRPNLKMLLADSGNGLFDMVAVWRINRMSRKQLDFLQIIDTLEKNSVAFFSLSENIDASTPVGKLMLQILGSFAELERNQIIENVKMGMNERAEQGKWNGGIVLGYKSVNKQLIIDEKEATLVRYIFDLYINGKGYKAIANQLNKEGYKTKKNAFFAIPTIRTIIINPLYAGFIRFNQVQNWNEKRRAGKNENYTLVQGEHKPIIDLAVWEKAKSMNEMKSHKPIKTFHGHFPLTTLLRCPMCGQGMIGHRTKNSTGEYLRYYQCSALRSKGSAVCKTNLVRADEAEAFVFKRIEQITSNPDLLEKIVGNVNGKVRTLKQPLQDQLEYIQEQLLNIERHIKRLIDVIVTTDNPPSSVVEKLGTFEDEKKKLIEIKKDTEYELNRPTIQEVSFEQVHQVLSGFSTVITKVEPVKQKDLLHSIINKITVNVGNNPDERSVKDIELFFDASINDDFVFTCGTVHRD</sequence>
<evidence type="ECO:0000256" key="5">
    <source>
        <dbReference type="PROSITE-ProRule" id="PRU10137"/>
    </source>
</evidence>
<dbReference type="STRING" id="1333845.SAMN04487895_11451"/>
<protein>
    <submittedName>
        <fullName evidence="8">Recombinase family protein</fullName>
    </submittedName>
    <submittedName>
        <fullName evidence="9">Site-specific DNA recombinase</fullName>
    </submittedName>
</protein>